<proteinExistence type="predicted"/>
<evidence type="ECO:0000256" key="2">
    <source>
        <dbReference type="ARBA" id="ARBA00022475"/>
    </source>
</evidence>
<keyword evidence="10" id="KW-1185">Reference proteome</keyword>
<comment type="caution">
    <text evidence="9">The sequence shown here is derived from an EMBL/GenBank/DDBJ whole genome shotgun (WGS) entry which is preliminary data.</text>
</comment>
<evidence type="ECO:0000259" key="8">
    <source>
        <dbReference type="Pfam" id="PF04024"/>
    </source>
</evidence>
<dbReference type="InterPro" id="IPR052027">
    <property type="entry name" value="PspC"/>
</dbReference>
<gene>
    <name evidence="9" type="ORF">Saso_45360</name>
</gene>
<feature type="transmembrane region" description="Helical" evidence="7">
    <location>
        <begin position="183"/>
        <end position="210"/>
    </location>
</feature>
<evidence type="ECO:0000256" key="7">
    <source>
        <dbReference type="SAM" id="Phobius"/>
    </source>
</evidence>
<dbReference type="InterPro" id="IPR007168">
    <property type="entry name" value="Phageshock_PspC_N"/>
</dbReference>
<comment type="subcellular location">
    <subcellularLocation>
        <location evidence="1">Cell membrane</location>
        <topology evidence="1">Single-pass membrane protein</topology>
    </subcellularLocation>
</comment>
<keyword evidence="3 7" id="KW-0812">Transmembrane</keyword>
<protein>
    <submittedName>
        <fullName evidence="9">Membrane protein</fullName>
    </submittedName>
</protein>
<evidence type="ECO:0000313" key="9">
    <source>
        <dbReference type="EMBL" id="GHI62886.1"/>
    </source>
</evidence>
<dbReference type="EMBL" id="BNEB01000003">
    <property type="protein sequence ID" value="GHI62886.1"/>
    <property type="molecule type" value="Genomic_DNA"/>
</dbReference>
<keyword evidence="5 7" id="KW-0472">Membrane</keyword>
<reference evidence="10" key="1">
    <citation type="submission" date="2023-07" db="EMBL/GenBank/DDBJ databases">
        <title>Whole genome shotgun sequence of Streptomyces cacaoi subsp. asoensis NBRC 13813.</title>
        <authorList>
            <person name="Komaki H."/>
            <person name="Tamura T."/>
        </authorList>
    </citation>
    <scope>NUCLEOTIDE SEQUENCE [LARGE SCALE GENOMIC DNA]</scope>
    <source>
        <strain evidence="10">NBRC 13813</strain>
    </source>
</reference>
<organism evidence="9 10">
    <name type="scientific">Streptomyces asoensis</name>
    <dbReference type="NCBI Taxonomy" id="249586"/>
    <lineage>
        <taxon>Bacteria</taxon>
        <taxon>Bacillati</taxon>
        <taxon>Actinomycetota</taxon>
        <taxon>Actinomycetes</taxon>
        <taxon>Kitasatosporales</taxon>
        <taxon>Streptomycetaceae</taxon>
        <taxon>Streptomyces</taxon>
    </lineage>
</organism>
<dbReference type="PANTHER" id="PTHR33885">
    <property type="entry name" value="PHAGE SHOCK PROTEIN C"/>
    <property type="match status" value="1"/>
</dbReference>
<keyword evidence="4 7" id="KW-1133">Transmembrane helix</keyword>
<evidence type="ECO:0000256" key="6">
    <source>
        <dbReference type="SAM" id="MobiDB-lite"/>
    </source>
</evidence>
<feature type="transmembrane region" description="Helical" evidence="7">
    <location>
        <begin position="255"/>
        <end position="273"/>
    </location>
</feature>
<feature type="domain" description="Phage shock protein PspC N-terminal" evidence="8">
    <location>
        <begin position="157"/>
        <end position="212"/>
    </location>
</feature>
<feature type="compositionally biased region" description="Gly residues" evidence="6">
    <location>
        <begin position="94"/>
        <end position="134"/>
    </location>
</feature>
<feature type="transmembrane region" description="Helical" evidence="7">
    <location>
        <begin position="371"/>
        <end position="391"/>
    </location>
</feature>
<evidence type="ECO:0000256" key="4">
    <source>
        <dbReference type="ARBA" id="ARBA00022989"/>
    </source>
</evidence>
<feature type="compositionally biased region" description="Basic and acidic residues" evidence="6">
    <location>
        <begin position="35"/>
        <end position="48"/>
    </location>
</feature>
<evidence type="ECO:0000256" key="1">
    <source>
        <dbReference type="ARBA" id="ARBA00004162"/>
    </source>
</evidence>
<accession>A0ABQ3S436</accession>
<dbReference type="PANTHER" id="PTHR33885:SF3">
    <property type="entry name" value="PHAGE SHOCK PROTEIN C"/>
    <property type="match status" value="1"/>
</dbReference>
<feature type="compositionally biased region" description="Basic and acidic residues" evidence="6">
    <location>
        <begin position="135"/>
        <end position="147"/>
    </location>
</feature>
<feature type="transmembrane region" description="Helical" evidence="7">
    <location>
        <begin position="427"/>
        <end position="445"/>
    </location>
</feature>
<sequence>MTDHQHASDAVPDGGTASGATAPTFGAGGAAGAEPRAHERAGAHEEQGGRTARAPSGSGPEPRDRTTVEAATEAATAAAAAARTGSSAEDGPPADGGAGAGAAAGAGAGAGAGGAAGGGGSGGSRGPGGAGPRSGDGHGPGDPRAPQETDAVGPPPRFRRDRQHKTLAGVCAGLGRQYDMDPVIFRITLAVLSATGGIGLIFYGFAWLFVPYADDEQNEVRKLLTGRVDGQALAAVLFALVGCGVFLSMLNNGSVLTFAVVVSFLLAGAAYWSRHRDASDPDPLAAQAVADAPPEAQAPPVPSAYPSWWRDPIVKDGTHDGGTGYLWGPWDARDRGFFSAIEVDLVGHPHRPEDIRTPRPRYTGPRGPRWIGGWLFLLALLAGALVTRLTWDDHPLGTSLQAGLAAALIVLGTGIAVSSFLGRTGAGSVFLAIVTAGLLAGTAVLPKDIGTRWTDTVWQPATVTAVRAAYDLGTGDGTLDLSRIDVAKGRTVRTNAEVGAGRLRVIVPPDVTVKVRIDVGLGDIQLPGDDKKDVDVQPGKHKEVTLSPVSGGKDAGIIDLDLQVGVGQAEVARAAS</sequence>
<feature type="region of interest" description="Disordered" evidence="6">
    <location>
        <begin position="287"/>
        <end position="307"/>
    </location>
</feature>
<name>A0ABQ3S436_9ACTN</name>
<dbReference type="Proteomes" id="UP000649259">
    <property type="component" value="Unassembled WGS sequence"/>
</dbReference>
<evidence type="ECO:0000256" key="5">
    <source>
        <dbReference type="ARBA" id="ARBA00023136"/>
    </source>
</evidence>
<feature type="compositionally biased region" description="Low complexity" evidence="6">
    <location>
        <begin position="14"/>
        <end position="25"/>
    </location>
</feature>
<evidence type="ECO:0000313" key="10">
    <source>
        <dbReference type="Proteomes" id="UP000649259"/>
    </source>
</evidence>
<dbReference type="Pfam" id="PF04024">
    <property type="entry name" value="PspC"/>
    <property type="match status" value="1"/>
</dbReference>
<feature type="transmembrane region" description="Helical" evidence="7">
    <location>
        <begin position="230"/>
        <end position="248"/>
    </location>
</feature>
<evidence type="ECO:0000256" key="3">
    <source>
        <dbReference type="ARBA" id="ARBA00022692"/>
    </source>
</evidence>
<feature type="compositionally biased region" description="Low complexity" evidence="6">
    <location>
        <begin position="68"/>
        <end position="84"/>
    </location>
</feature>
<keyword evidence="2" id="KW-1003">Cell membrane</keyword>
<feature type="transmembrane region" description="Helical" evidence="7">
    <location>
        <begin position="403"/>
        <end position="421"/>
    </location>
</feature>
<feature type="region of interest" description="Disordered" evidence="6">
    <location>
        <begin position="1"/>
        <end position="164"/>
    </location>
</feature>